<comment type="caution">
    <text evidence="3">The sequence shown here is derived from an EMBL/GenBank/DDBJ whole genome shotgun (WGS) entry which is preliminary data.</text>
</comment>
<feature type="compositionally biased region" description="Low complexity" evidence="1">
    <location>
        <begin position="265"/>
        <end position="277"/>
    </location>
</feature>
<feature type="region of interest" description="Disordered" evidence="1">
    <location>
        <begin position="265"/>
        <end position="297"/>
    </location>
</feature>
<feature type="transmembrane region" description="Helical" evidence="2">
    <location>
        <begin position="53"/>
        <end position="76"/>
    </location>
</feature>
<keyword evidence="4" id="KW-1185">Reference proteome</keyword>
<keyword evidence="2" id="KW-0472">Membrane</keyword>
<dbReference type="Proteomes" id="UP000663879">
    <property type="component" value="Unassembled WGS sequence"/>
</dbReference>
<evidence type="ECO:0000256" key="2">
    <source>
        <dbReference type="SAM" id="Phobius"/>
    </source>
</evidence>
<name>A0A814PP10_9BILA</name>
<dbReference type="EMBL" id="CAJNOC010008027">
    <property type="protein sequence ID" value="CAF1108676.1"/>
    <property type="molecule type" value="Genomic_DNA"/>
</dbReference>
<gene>
    <name evidence="3" type="ORF">OXX778_LOCUS21516</name>
</gene>
<organism evidence="3 4">
    <name type="scientific">Brachionus calyciflorus</name>
    <dbReference type="NCBI Taxonomy" id="104777"/>
    <lineage>
        <taxon>Eukaryota</taxon>
        <taxon>Metazoa</taxon>
        <taxon>Spiralia</taxon>
        <taxon>Gnathifera</taxon>
        <taxon>Rotifera</taxon>
        <taxon>Eurotatoria</taxon>
        <taxon>Monogononta</taxon>
        <taxon>Pseudotrocha</taxon>
        <taxon>Ploima</taxon>
        <taxon>Brachionidae</taxon>
        <taxon>Brachionus</taxon>
    </lineage>
</organism>
<evidence type="ECO:0000313" key="4">
    <source>
        <dbReference type="Proteomes" id="UP000663879"/>
    </source>
</evidence>
<keyword evidence="2" id="KW-0812">Transmembrane</keyword>
<accession>A0A814PP10</accession>
<reference evidence="3" key="1">
    <citation type="submission" date="2021-02" db="EMBL/GenBank/DDBJ databases">
        <authorList>
            <person name="Nowell W R."/>
        </authorList>
    </citation>
    <scope>NUCLEOTIDE SEQUENCE</scope>
    <source>
        <strain evidence="3">Ploen Becks lab</strain>
    </source>
</reference>
<proteinExistence type="predicted"/>
<protein>
    <submittedName>
        <fullName evidence="3">Uncharacterized protein</fullName>
    </submittedName>
</protein>
<sequence length="297" mass="33237">MDDFDENGNRINRFDNLCASAANNSFGDKVLSPVEFLLGFLLPAYWPEERRKVVSFLIFLSIIGVVIVLALIPLYLPKSSTTNTIIRPAGDPGYTLYFSDVCFIPINGSLLNISLQNDQTNAISSTYSEEIRLVLHDFFSQIFNSSTSNVNVTILKYKLRNQERIVRPEIIVTFKYNISMDVFINQIRSLTPQKIYNVLTGINKTFSNESIEKSCSETENVLNASLCDGKKCQNIICTINDDGCKDKDLSLVVITTRVSTRAPTTKITSTAITSSSTNPQTDKPNTDDKSKKNKKKN</sequence>
<keyword evidence="2" id="KW-1133">Transmembrane helix</keyword>
<evidence type="ECO:0000256" key="1">
    <source>
        <dbReference type="SAM" id="MobiDB-lite"/>
    </source>
</evidence>
<dbReference type="AlphaFoldDB" id="A0A814PP10"/>
<evidence type="ECO:0000313" key="3">
    <source>
        <dbReference type="EMBL" id="CAF1108676.1"/>
    </source>
</evidence>